<comment type="function">
    <text evidence="10">Catalyzes the attachment of glutamate to tRNA(Glu) in a two-step reaction: glutamate is first activated by ATP to form Glu-AMP and then transferred to the acceptor end of tRNA(Glu).</text>
</comment>
<comment type="subunit">
    <text evidence="3 10">Monomer.</text>
</comment>
<dbReference type="InterPro" id="IPR033910">
    <property type="entry name" value="GluRS_core"/>
</dbReference>
<comment type="subcellular location">
    <subcellularLocation>
        <location evidence="1 10">Cytoplasm</location>
    </subcellularLocation>
</comment>
<dbReference type="OrthoDB" id="9807503at2"/>
<dbReference type="PANTHER" id="PTHR43311:SF2">
    <property type="entry name" value="GLUTAMATE--TRNA LIGASE, MITOCHONDRIAL-RELATED"/>
    <property type="match status" value="1"/>
</dbReference>
<reference evidence="13 14" key="1">
    <citation type="journal article" date="2014" name="Int. J. Syst. Evol. Microbiol.">
        <title>Sneathiella chungangensis sp. nov., isolated from a marine sand, and emended description of the genus Sneathiella.</title>
        <authorList>
            <person name="Siamphan C."/>
            <person name="Kim H."/>
            <person name="Lee J.S."/>
            <person name="Kim W."/>
        </authorList>
    </citation>
    <scope>NUCLEOTIDE SEQUENCE [LARGE SCALE GENOMIC DNA]</scope>
    <source>
        <strain evidence="13 14">KCTC 32476</strain>
    </source>
</reference>
<dbReference type="HAMAP" id="MF_00022">
    <property type="entry name" value="Glu_tRNA_synth_type1"/>
    <property type="match status" value="1"/>
</dbReference>
<protein>
    <recommendedName>
        <fullName evidence="10">Glutamate--tRNA ligase</fullName>
        <ecNumber evidence="10">6.1.1.17</ecNumber>
    </recommendedName>
    <alternativeName>
        <fullName evidence="10">Glutamyl-tRNA synthetase</fullName>
        <shortName evidence="10">GluRS</shortName>
    </alternativeName>
</protein>
<comment type="similarity">
    <text evidence="2 10">Belongs to the class-I aminoacyl-tRNA synthetase family. Glutamate--tRNA ligase type 1 subfamily.</text>
</comment>
<evidence type="ECO:0000256" key="3">
    <source>
        <dbReference type="ARBA" id="ARBA00011245"/>
    </source>
</evidence>
<evidence type="ECO:0000256" key="9">
    <source>
        <dbReference type="ARBA" id="ARBA00023146"/>
    </source>
</evidence>
<keyword evidence="14" id="KW-1185">Reference proteome</keyword>
<dbReference type="EMBL" id="WTVA01000001">
    <property type="protein sequence ID" value="MZR20974.1"/>
    <property type="molecule type" value="Genomic_DNA"/>
</dbReference>
<dbReference type="Pfam" id="PF00749">
    <property type="entry name" value="tRNA-synt_1c"/>
    <property type="match status" value="1"/>
</dbReference>
<accession>A0A845MD33</accession>
<comment type="catalytic activity">
    <reaction evidence="10">
        <text>tRNA(Glu) + L-glutamate + ATP = L-glutamyl-tRNA(Glu) + AMP + diphosphate</text>
        <dbReference type="Rhea" id="RHEA:23540"/>
        <dbReference type="Rhea" id="RHEA-COMP:9663"/>
        <dbReference type="Rhea" id="RHEA-COMP:9680"/>
        <dbReference type="ChEBI" id="CHEBI:29985"/>
        <dbReference type="ChEBI" id="CHEBI:30616"/>
        <dbReference type="ChEBI" id="CHEBI:33019"/>
        <dbReference type="ChEBI" id="CHEBI:78442"/>
        <dbReference type="ChEBI" id="CHEBI:78520"/>
        <dbReference type="ChEBI" id="CHEBI:456215"/>
        <dbReference type="EC" id="6.1.1.17"/>
    </reaction>
</comment>
<evidence type="ECO:0000256" key="1">
    <source>
        <dbReference type="ARBA" id="ARBA00004496"/>
    </source>
</evidence>
<dbReference type="InterPro" id="IPR049940">
    <property type="entry name" value="GluQ/Sye"/>
</dbReference>
<evidence type="ECO:0000256" key="2">
    <source>
        <dbReference type="ARBA" id="ARBA00007894"/>
    </source>
</evidence>
<proteinExistence type="inferred from homology"/>
<dbReference type="PANTHER" id="PTHR43311">
    <property type="entry name" value="GLUTAMATE--TRNA LIGASE"/>
    <property type="match status" value="1"/>
</dbReference>
<dbReference type="Gene3D" id="3.40.50.620">
    <property type="entry name" value="HUPs"/>
    <property type="match status" value="1"/>
</dbReference>
<comment type="caution">
    <text evidence="10">Lacks conserved residue(s) required for the propagation of feature annotation.</text>
</comment>
<dbReference type="InterPro" id="IPR045462">
    <property type="entry name" value="aa-tRNA-synth_I_cd-bd"/>
</dbReference>
<name>A0A845MD33_9PROT</name>
<feature type="short sequence motif" description="'HIGH' region" evidence="10">
    <location>
        <begin position="9"/>
        <end position="19"/>
    </location>
</feature>
<evidence type="ECO:0000313" key="13">
    <source>
        <dbReference type="EMBL" id="MZR20974.1"/>
    </source>
</evidence>
<dbReference type="GO" id="GO:0005829">
    <property type="term" value="C:cytosol"/>
    <property type="evidence" value="ECO:0007669"/>
    <property type="project" value="TreeGrafter"/>
</dbReference>
<evidence type="ECO:0000259" key="11">
    <source>
        <dbReference type="Pfam" id="PF00749"/>
    </source>
</evidence>
<dbReference type="NCBIfam" id="TIGR00464">
    <property type="entry name" value="gltX_bact"/>
    <property type="match status" value="1"/>
</dbReference>
<evidence type="ECO:0000256" key="8">
    <source>
        <dbReference type="ARBA" id="ARBA00022917"/>
    </source>
</evidence>
<dbReference type="EC" id="6.1.1.17" evidence="10"/>
<evidence type="ECO:0000256" key="7">
    <source>
        <dbReference type="ARBA" id="ARBA00022840"/>
    </source>
</evidence>
<dbReference type="InterPro" id="IPR020058">
    <property type="entry name" value="Glu/Gln-tRNA-synth_Ib_cat-dom"/>
</dbReference>
<gene>
    <name evidence="10" type="primary">gltX</name>
    <name evidence="13" type="ORF">GQF03_01360</name>
</gene>
<dbReference type="GO" id="GO:0000049">
    <property type="term" value="F:tRNA binding"/>
    <property type="evidence" value="ECO:0007669"/>
    <property type="project" value="InterPro"/>
</dbReference>
<dbReference type="InterPro" id="IPR014729">
    <property type="entry name" value="Rossmann-like_a/b/a_fold"/>
</dbReference>
<organism evidence="13 14">
    <name type="scientific">Sneathiella chungangensis</name>
    <dbReference type="NCBI Taxonomy" id="1418234"/>
    <lineage>
        <taxon>Bacteria</taxon>
        <taxon>Pseudomonadati</taxon>
        <taxon>Pseudomonadota</taxon>
        <taxon>Alphaproteobacteria</taxon>
        <taxon>Sneathiellales</taxon>
        <taxon>Sneathiellaceae</taxon>
        <taxon>Sneathiella</taxon>
    </lineage>
</organism>
<dbReference type="InterPro" id="IPR001412">
    <property type="entry name" value="aa-tRNA-synth_I_CS"/>
</dbReference>
<dbReference type="Gene3D" id="1.10.10.350">
    <property type="match status" value="1"/>
</dbReference>
<feature type="short sequence motif" description="'KMSKS' region" evidence="10">
    <location>
        <begin position="238"/>
        <end position="242"/>
    </location>
</feature>
<evidence type="ECO:0000256" key="4">
    <source>
        <dbReference type="ARBA" id="ARBA00022490"/>
    </source>
</evidence>
<evidence type="ECO:0000313" key="14">
    <source>
        <dbReference type="Proteomes" id="UP000445696"/>
    </source>
</evidence>
<keyword evidence="9 10" id="KW-0030">Aminoacyl-tRNA synthetase</keyword>
<dbReference type="InterPro" id="IPR020751">
    <property type="entry name" value="aa-tRNA-synth_I_codon-bd_sub2"/>
</dbReference>
<comment type="caution">
    <text evidence="13">The sequence shown here is derived from an EMBL/GenBank/DDBJ whole genome shotgun (WGS) entry which is preliminary data.</text>
</comment>
<dbReference type="InterPro" id="IPR008925">
    <property type="entry name" value="aa_tRNA-synth_I_cd-bd_sf"/>
</dbReference>
<feature type="binding site" evidence="10">
    <location>
        <position position="241"/>
    </location>
    <ligand>
        <name>ATP</name>
        <dbReference type="ChEBI" id="CHEBI:30616"/>
    </ligand>
</feature>
<dbReference type="GO" id="GO:0004818">
    <property type="term" value="F:glutamate-tRNA ligase activity"/>
    <property type="evidence" value="ECO:0007669"/>
    <property type="project" value="UniProtKB-UniRule"/>
</dbReference>
<dbReference type="SUPFAM" id="SSF52374">
    <property type="entry name" value="Nucleotidylyl transferase"/>
    <property type="match status" value="1"/>
</dbReference>
<dbReference type="InterPro" id="IPR004527">
    <property type="entry name" value="Glu-tRNA-ligase_bac/mito"/>
</dbReference>
<dbReference type="GO" id="GO:0006424">
    <property type="term" value="P:glutamyl-tRNA aminoacylation"/>
    <property type="evidence" value="ECO:0007669"/>
    <property type="project" value="UniProtKB-UniRule"/>
</dbReference>
<feature type="domain" description="Glutamyl/glutaminyl-tRNA synthetase class Ib catalytic" evidence="11">
    <location>
        <begin position="3"/>
        <end position="305"/>
    </location>
</feature>
<dbReference type="Pfam" id="PF19269">
    <property type="entry name" value="Anticodon_2"/>
    <property type="match status" value="1"/>
</dbReference>
<dbReference type="AlphaFoldDB" id="A0A845MD33"/>
<keyword evidence="6 10" id="KW-0547">Nucleotide-binding</keyword>
<dbReference type="CDD" id="cd00808">
    <property type="entry name" value="GluRS_core"/>
    <property type="match status" value="1"/>
</dbReference>
<dbReference type="InterPro" id="IPR000924">
    <property type="entry name" value="Glu/Gln-tRNA-synth"/>
</dbReference>
<dbReference type="Proteomes" id="UP000445696">
    <property type="component" value="Unassembled WGS sequence"/>
</dbReference>
<feature type="domain" description="Aminoacyl-tRNA synthetase class I anticodon-binding" evidence="12">
    <location>
        <begin position="321"/>
        <end position="464"/>
    </location>
</feature>
<keyword evidence="4 10" id="KW-0963">Cytoplasm</keyword>
<dbReference type="RefSeq" id="WP_161337390.1">
    <property type="nucleotide sequence ID" value="NZ_JBHSDG010000002.1"/>
</dbReference>
<dbReference type="GO" id="GO:0008270">
    <property type="term" value="F:zinc ion binding"/>
    <property type="evidence" value="ECO:0007669"/>
    <property type="project" value="InterPro"/>
</dbReference>
<keyword evidence="8 10" id="KW-0648">Protein biosynthesis</keyword>
<dbReference type="PRINTS" id="PR00987">
    <property type="entry name" value="TRNASYNTHGLU"/>
</dbReference>
<dbReference type="FunFam" id="3.40.50.620:FF:000007">
    <property type="entry name" value="Glutamate--tRNA ligase"/>
    <property type="match status" value="1"/>
</dbReference>
<keyword evidence="5 10" id="KW-0436">Ligase</keyword>
<evidence type="ECO:0000256" key="10">
    <source>
        <dbReference type="HAMAP-Rule" id="MF_00022"/>
    </source>
</evidence>
<dbReference type="GO" id="GO:0005524">
    <property type="term" value="F:ATP binding"/>
    <property type="evidence" value="ECO:0007669"/>
    <property type="project" value="UniProtKB-UniRule"/>
</dbReference>
<evidence type="ECO:0000256" key="6">
    <source>
        <dbReference type="ARBA" id="ARBA00022741"/>
    </source>
</evidence>
<evidence type="ECO:0000259" key="12">
    <source>
        <dbReference type="Pfam" id="PF19269"/>
    </source>
</evidence>
<keyword evidence="7 10" id="KW-0067">ATP-binding</keyword>
<sequence length="469" mass="52372">MTVVTRFAPSPTGFLHIGGARTALFNWLYARHNKGKFLLRIEDTDRERSTDAAIEAIFEGLKWLGLDWDEEPVFQFSRRERHAEVARQLLAEGKAYYCYASREELAEMRETARAEGRPPVYDGRWRDRDPSEVPAGVDPVVRFKSPNEGVTIVNDLVQGDVTFANEQLDDMILLRADGTPTYMLSVVVDDYDMGITDIIRGDDHLTNAARQQQLIEAIGWPVPRRAHIPLIHGPDGAKLSKRHGALGVEAYRDMGYLPEALRNYLLRLGWSHGDDEVISTEQAIDWFNIENIGKSAARFDFAKLENLNGIYIRNADDAYLTALVAPILAQKTGQEIDPNRLKLIEKAMNGLKERAKSVNSLADSSLFLIAERPLALDEKAESLITEEASAVLKQLADRLETLEIWDKDTVEEAVRATAEVAGLKLGKIAQPLRAALTGTTVSPGIFDVLEVLGREQSIGRIRDAVSNRK</sequence>
<dbReference type="PROSITE" id="PS00178">
    <property type="entry name" value="AA_TRNA_LIGASE_I"/>
    <property type="match status" value="1"/>
</dbReference>
<evidence type="ECO:0000256" key="5">
    <source>
        <dbReference type="ARBA" id="ARBA00022598"/>
    </source>
</evidence>
<dbReference type="SUPFAM" id="SSF48163">
    <property type="entry name" value="An anticodon-binding domain of class I aminoacyl-tRNA synthetases"/>
    <property type="match status" value="1"/>
</dbReference>